<dbReference type="Gene3D" id="3.40.190.290">
    <property type="match status" value="1"/>
</dbReference>
<keyword evidence="3" id="KW-0238">DNA-binding</keyword>
<evidence type="ECO:0000256" key="2">
    <source>
        <dbReference type="ARBA" id="ARBA00023015"/>
    </source>
</evidence>
<dbReference type="PANTHER" id="PTHR30346">
    <property type="entry name" value="TRANSCRIPTIONAL DUAL REGULATOR HCAR-RELATED"/>
    <property type="match status" value="1"/>
</dbReference>
<dbReference type="Proteomes" id="UP000664815">
    <property type="component" value="Unassembled WGS sequence"/>
</dbReference>
<gene>
    <name evidence="6" type="ORF">J0H45_07000</name>
</gene>
<proteinExistence type="inferred from homology"/>
<feature type="domain" description="LysR substrate-binding" evidence="5">
    <location>
        <begin position="2"/>
        <end position="150"/>
    </location>
</feature>
<sequence>AEGRLDVALVGVGPQVPLPAQHHLLDEEGLSLLLPPGHALAALRRVPLQALDGVPLAALVPGAGVRRMMDDALLERGVAPQLQYEVSHGELLRQLVAAGLAVAAIPDSMAARMQGVDVRPLAEPFRFRTCVAWRADPTPAARALLDLLPAAATHGASIEPAKVRRKPRNPRGRP</sequence>
<name>A0A9D8PUK8_9GAMM</name>
<dbReference type="InterPro" id="IPR005119">
    <property type="entry name" value="LysR_subst-bd"/>
</dbReference>
<dbReference type="AlphaFoldDB" id="A0A9D8PUK8"/>
<feature type="non-terminal residue" evidence="6">
    <location>
        <position position="1"/>
    </location>
</feature>
<keyword evidence="2" id="KW-0805">Transcription regulation</keyword>
<evidence type="ECO:0000259" key="5">
    <source>
        <dbReference type="Pfam" id="PF03466"/>
    </source>
</evidence>
<reference evidence="6" key="1">
    <citation type="submission" date="2021-02" db="EMBL/GenBank/DDBJ databases">
        <title>Thiocyanate and organic carbon inputs drive convergent selection for specific autotrophic Afipia and Thiobacillus strains within complex microbiomes.</title>
        <authorList>
            <person name="Huddy R.J."/>
            <person name="Sachdeva R."/>
            <person name="Kadzinga F."/>
            <person name="Kantor R.S."/>
            <person name="Harrison S.T.L."/>
            <person name="Banfield J.F."/>
        </authorList>
    </citation>
    <scope>NUCLEOTIDE SEQUENCE</scope>
    <source>
        <strain evidence="6">SCN18_10_11_15_R1_P_69_7</strain>
    </source>
</reference>
<evidence type="ECO:0000313" key="7">
    <source>
        <dbReference type="Proteomes" id="UP000664815"/>
    </source>
</evidence>
<keyword evidence="4" id="KW-0804">Transcription</keyword>
<comment type="similarity">
    <text evidence="1">Belongs to the LysR transcriptional regulatory family.</text>
</comment>
<dbReference type="SUPFAM" id="SSF53850">
    <property type="entry name" value="Periplasmic binding protein-like II"/>
    <property type="match status" value="1"/>
</dbReference>
<comment type="caution">
    <text evidence="6">The sequence shown here is derived from an EMBL/GenBank/DDBJ whole genome shotgun (WGS) entry which is preliminary data.</text>
</comment>
<dbReference type="GO" id="GO:0003700">
    <property type="term" value="F:DNA-binding transcription factor activity"/>
    <property type="evidence" value="ECO:0007669"/>
    <property type="project" value="TreeGrafter"/>
</dbReference>
<dbReference type="PANTHER" id="PTHR30346:SF30">
    <property type="entry name" value="SMALL NEUTRAL PROTEASE REGULATORY PROTEIN"/>
    <property type="match status" value="1"/>
</dbReference>
<evidence type="ECO:0000256" key="4">
    <source>
        <dbReference type="ARBA" id="ARBA00023163"/>
    </source>
</evidence>
<dbReference type="GO" id="GO:0032993">
    <property type="term" value="C:protein-DNA complex"/>
    <property type="evidence" value="ECO:0007669"/>
    <property type="project" value="TreeGrafter"/>
</dbReference>
<protein>
    <submittedName>
        <fullName evidence="6">LysR family transcriptional regulator</fullName>
    </submittedName>
</protein>
<dbReference type="Pfam" id="PF03466">
    <property type="entry name" value="LysR_substrate"/>
    <property type="match status" value="1"/>
</dbReference>
<organism evidence="6 7">
    <name type="scientific">Stenotrophomonas nitritireducens</name>
    <dbReference type="NCBI Taxonomy" id="83617"/>
    <lineage>
        <taxon>Bacteria</taxon>
        <taxon>Pseudomonadati</taxon>
        <taxon>Pseudomonadota</taxon>
        <taxon>Gammaproteobacteria</taxon>
        <taxon>Lysobacterales</taxon>
        <taxon>Lysobacteraceae</taxon>
        <taxon>Stenotrophomonas</taxon>
    </lineage>
</organism>
<dbReference type="EMBL" id="JAFKMG010000649">
    <property type="protein sequence ID" value="MBN8799090.1"/>
    <property type="molecule type" value="Genomic_DNA"/>
</dbReference>
<dbReference type="GO" id="GO:0003677">
    <property type="term" value="F:DNA binding"/>
    <property type="evidence" value="ECO:0007669"/>
    <property type="project" value="UniProtKB-KW"/>
</dbReference>
<evidence type="ECO:0000256" key="1">
    <source>
        <dbReference type="ARBA" id="ARBA00009437"/>
    </source>
</evidence>
<accession>A0A9D8PUK8</accession>
<evidence type="ECO:0000313" key="6">
    <source>
        <dbReference type="EMBL" id="MBN8799090.1"/>
    </source>
</evidence>
<evidence type="ECO:0000256" key="3">
    <source>
        <dbReference type="ARBA" id="ARBA00023125"/>
    </source>
</evidence>